<dbReference type="Pfam" id="PF08878">
    <property type="entry name" value="HamA"/>
    <property type="match status" value="1"/>
</dbReference>
<keyword evidence="3" id="KW-1185">Reference proteome</keyword>
<evidence type="ECO:0000313" key="2">
    <source>
        <dbReference type="EMBL" id="TSJ78493.1"/>
    </source>
</evidence>
<dbReference type="Proteomes" id="UP000315648">
    <property type="component" value="Unassembled WGS sequence"/>
</dbReference>
<dbReference type="EMBL" id="VMBG01000001">
    <property type="protein sequence ID" value="TSJ78493.1"/>
    <property type="molecule type" value="Genomic_DNA"/>
</dbReference>
<feature type="domain" description="Anti-bacteriophage protein A/HamA C-terminal" evidence="1">
    <location>
        <begin position="30"/>
        <end position="267"/>
    </location>
</feature>
<evidence type="ECO:0000313" key="3">
    <source>
        <dbReference type="Proteomes" id="UP000315648"/>
    </source>
</evidence>
<proteinExistence type="predicted"/>
<sequence>MNELGLDPSQVLTWFAHEQETPYTLVRVSATNANGWVAALRDAVRRCYLSDEKLLTQAQILELELGGTFESRQTEIIKSKLPDPSSTMAGDFGEILIYAYQATKALPSVTIGPKKWRLKQDRTKPAPCSDVVHFILPTWPVSSTRDEVLCAEVKMKATNGASTPIQDAITDCEKDRISRLSRTLQWLKERALTENIGEVQIAHLNRFIKATDHPPAIRRFRAVAVISENLVDTELLNAPQQASPEYELVVVAVPNLHTVYNAVFEAAKSYTLPAAPQL</sequence>
<reference evidence="2 3" key="1">
    <citation type="submission" date="2019-07" db="EMBL/GenBank/DDBJ databases">
        <title>Description of 53C-WASEF.</title>
        <authorList>
            <person name="Pitt A."/>
            <person name="Hahn M.W."/>
        </authorList>
    </citation>
    <scope>NUCLEOTIDE SEQUENCE [LARGE SCALE GENOMIC DNA]</scope>
    <source>
        <strain evidence="2 3">53C-WASEF</strain>
    </source>
</reference>
<dbReference type="AlphaFoldDB" id="A0A556QPC1"/>
<dbReference type="OrthoDB" id="322261at2"/>
<evidence type="ECO:0000259" key="1">
    <source>
        <dbReference type="Pfam" id="PF08878"/>
    </source>
</evidence>
<accession>A0A556QPC1</accession>
<dbReference type="InterPro" id="IPR014976">
    <property type="entry name" value="AbpA_HamA_C"/>
</dbReference>
<protein>
    <submittedName>
        <fullName evidence="2">DUF1837 domain-containing protein</fullName>
    </submittedName>
</protein>
<name>A0A556QPC1_9BACT</name>
<comment type="caution">
    <text evidence="2">The sequence shown here is derived from an EMBL/GenBank/DDBJ whole genome shotgun (WGS) entry which is preliminary data.</text>
</comment>
<gene>
    <name evidence="2" type="ORF">FPL22_04110</name>
</gene>
<organism evidence="2 3">
    <name type="scientific">Rariglobus hedericola</name>
    <dbReference type="NCBI Taxonomy" id="2597822"/>
    <lineage>
        <taxon>Bacteria</taxon>
        <taxon>Pseudomonadati</taxon>
        <taxon>Verrucomicrobiota</taxon>
        <taxon>Opitutia</taxon>
        <taxon>Opitutales</taxon>
        <taxon>Opitutaceae</taxon>
        <taxon>Rariglobus</taxon>
    </lineage>
</organism>